<dbReference type="Pfam" id="PF02789">
    <property type="entry name" value="Peptidase_M17_N"/>
    <property type="match status" value="1"/>
</dbReference>
<dbReference type="PANTHER" id="PTHR11963:SF23">
    <property type="entry name" value="CYTOSOL AMINOPEPTIDASE"/>
    <property type="match status" value="1"/>
</dbReference>
<keyword evidence="8" id="KW-0963">Cytoplasm</keyword>
<evidence type="ECO:0000256" key="2">
    <source>
        <dbReference type="ARBA" id="ARBA00000967"/>
    </source>
</evidence>
<gene>
    <name evidence="10" type="primary">pepA_2</name>
    <name evidence="8" type="synonym">pepA</name>
    <name evidence="10" type="ORF">Pla133_30340</name>
</gene>
<dbReference type="GO" id="GO:0030145">
    <property type="term" value="F:manganese ion binding"/>
    <property type="evidence" value="ECO:0007669"/>
    <property type="project" value="UniProtKB-UniRule"/>
</dbReference>
<evidence type="ECO:0000313" key="11">
    <source>
        <dbReference type="Proteomes" id="UP000316921"/>
    </source>
</evidence>
<dbReference type="RefSeq" id="WP_145066542.1">
    <property type="nucleotide sequence ID" value="NZ_CP036287.1"/>
</dbReference>
<dbReference type="KEGG" id="pbap:Pla133_30340"/>
<keyword evidence="4 8" id="KW-0031">Aminopeptidase</keyword>
<reference evidence="10 11" key="1">
    <citation type="submission" date="2019-02" db="EMBL/GenBank/DDBJ databases">
        <title>Deep-cultivation of Planctomycetes and their phenomic and genomic characterization uncovers novel biology.</title>
        <authorList>
            <person name="Wiegand S."/>
            <person name="Jogler M."/>
            <person name="Boedeker C."/>
            <person name="Pinto D."/>
            <person name="Vollmers J."/>
            <person name="Rivas-Marin E."/>
            <person name="Kohn T."/>
            <person name="Peeters S.H."/>
            <person name="Heuer A."/>
            <person name="Rast P."/>
            <person name="Oberbeckmann S."/>
            <person name="Bunk B."/>
            <person name="Jeske O."/>
            <person name="Meyerdierks A."/>
            <person name="Storesund J.E."/>
            <person name="Kallscheuer N."/>
            <person name="Luecker S."/>
            <person name="Lage O.M."/>
            <person name="Pohl T."/>
            <person name="Merkel B.J."/>
            <person name="Hornburger P."/>
            <person name="Mueller R.-W."/>
            <person name="Bruemmer F."/>
            <person name="Labrenz M."/>
            <person name="Spormann A.M."/>
            <person name="Op den Camp H."/>
            <person name="Overmann J."/>
            <person name="Amann R."/>
            <person name="Jetten M.S.M."/>
            <person name="Mascher T."/>
            <person name="Medema M.H."/>
            <person name="Devos D.P."/>
            <person name="Kaster A.-K."/>
            <person name="Ovreas L."/>
            <person name="Rohde M."/>
            <person name="Galperin M.Y."/>
            <person name="Jogler C."/>
        </authorList>
    </citation>
    <scope>NUCLEOTIDE SEQUENCE [LARGE SCALE GENOMIC DNA]</scope>
    <source>
        <strain evidence="10 11">Pla133</strain>
    </source>
</reference>
<dbReference type="PANTHER" id="PTHR11963">
    <property type="entry name" value="LEUCINE AMINOPEPTIDASE-RELATED"/>
    <property type="match status" value="1"/>
</dbReference>
<feature type="binding site" evidence="8">
    <location>
        <position position="256"/>
    </location>
    <ligand>
        <name>Mn(2+)</name>
        <dbReference type="ChEBI" id="CHEBI:29035"/>
        <label>2</label>
    </ligand>
</feature>
<dbReference type="CDD" id="cd00433">
    <property type="entry name" value="Peptidase_M17"/>
    <property type="match status" value="1"/>
</dbReference>
<dbReference type="SUPFAM" id="SSF53187">
    <property type="entry name" value="Zn-dependent exopeptidases"/>
    <property type="match status" value="1"/>
</dbReference>
<feature type="domain" description="Cytosol aminopeptidase" evidence="9">
    <location>
        <begin position="336"/>
        <end position="343"/>
    </location>
</feature>
<dbReference type="EC" id="3.4.11.1" evidence="8"/>
<keyword evidence="8" id="KW-0479">Metal-binding</keyword>
<dbReference type="GO" id="GO:0006508">
    <property type="term" value="P:proteolysis"/>
    <property type="evidence" value="ECO:0007669"/>
    <property type="project" value="UniProtKB-KW"/>
</dbReference>
<feature type="binding site" evidence="8">
    <location>
        <position position="340"/>
    </location>
    <ligand>
        <name>Mn(2+)</name>
        <dbReference type="ChEBI" id="CHEBI:29035"/>
        <label>1</label>
    </ligand>
</feature>
<dbReference type="Gene3D" id="3.40.220.10">
    <property type="entry name" value="Leucine Aminopeptidase, subunit E, domain 1"/>
    <property type="match status" value="1"/>
</dbReference>
<dbReference type="PROSITE" id="PS00631">
    <property type="entry name" value="CYTOSOL_AP"/>
    <property type="match status" value="1"/>
</dbReference>
<proteinExistence type="inferred from homology"/>
<feature type="binding site" evidence="8">
    <location>
        <position position="261"/>
    </location>
    <ligand>
        <name>Mn(2+)</name>
        <dbReference type="ChEBI" id="CHEBI:29035"/>
        <label>2</label>
    </ligand>
</feature>
<comment type="function">
    <text evidence="8">Presumably involved in the processing and regular turnover of intracellular proteins. Catalyzes the removal of unsubstituted N-terminal amino acids from various peptides.</text>
</comment>
<dbReference type="AlphaFoldDB" id="A0A518BLU5"/>
<evidence type="ECO:0000256" key="1">
    <source>
        <dbReference type="ARBA" id="ARBA00000135"/>
    </source>
</evidence>
<comment type="cofactor">
    <cofactor evidence="8">
        <name>Mn(2+)</name>
        <dbReference type="ChEBI" id="CHEBI:29035"/>
    </cofactor>
    <text evidence="8">Binds 2 manganese ions per subunit.</text>
</comment>
<evidence type="ECO:0000256" key="6">
    <source>
        <dbReference type="ARBA" id="ARBA00022801"/>
    </source>
</evidence>
<evidence type="ECO:0000313" key="10">
    <source>
        <dbReference type="EMBL" id="QDU67943.1"/>
    </source>
</evidence>
<feature type="binding site" evidence="8">
    <location>
        <position position="340"/>
    </location>
    <ligand>
        <name>Mn(2+)</name>
        <dbReference type="ChEBI" id="CHEBI:29035"/>
        <label>2</label>
    </ligand>
</feature>
<evidence type="ECO:0000256" key="5">
    <source>
        <dbReference type="ARBA" id="ARBA00022670"/>
    </source>
</evidence>
<evidence type="ECO:0000256" key="8">
    <source>
        <dbReference type="HAMAP-Rule" id="MF_00181"/>
    </source>
</evidence>
<dbReference type="SUPFAM" id="SSF52949">
    <property type="entry name" value="Macro domain-like"/>
    <property type="match status" value="1"/>
</dbReference>
<name>A0A518BLU5_9BACT</name>
<dbReference type="HAMAP" id="MF_00181">
    <property type="entry name" value="Cytosol_peptidase_M17"/>
    <property type="match status" value="1"/>
</dbReference>
<keyword evidence="5 8" id="KW-0645">Protease</keyword>
<feature type="binding site" evidence="8">
    <location>
        <position position="279"/>
    </location>
    <ligand>
        <name>Mn(2+)</name>
        <dbReference type="ChEBI" id="CHEBI:29035"/>
        <label>2</label>
    </ligand>
</feature>
<comment type="catalytic activity">
    <reaction evidence="1 8">
        <text>Release of an N-terminal amino acid, Xaa-|-Yaa-, in which Xaa is preferably Leu, but may be other amino acids including Pro although not Arg or Lys, and Yaa may be Pro. Amino acid amides and methyl esters are also readily hydrolyzed, but rates on arylamides are exceedingly low.</text>
        <dbReference type="EC" id="3.4.11.1"/>
    </reaction>
</comment>
<dbReference type="InterPro" id="IPR023042">
    <property type="entry name" value="Peptidase_M17_leu_NH2_pept"/>
</dbReference>
<keyword evidence="7 8" id="KW-0464">Manganese</keyword>
<dbReference type="GO" id="GO:0070006">
    <property type="term" value="F:metalloaminopeptidase activity"/>
    <property type="evidence" value="ECO:0007669"/>
    <property type="project" value="InterPro"/>
</dbReference>
<comment type="similarity">
    <text evidence="3 8">Belongs to the peptidase M17 family.</text>
</comment>
<keyword evidence="11" id="KW-1185">Reference proteome</keyword>
<accession>A0A518BLU5</accession>
<evidence type="ECO:0000256" key="4">
    <source>
        <dbReference type="ARBA" id="ARBA00022438"/>
    </source>
</evidence>
<dbReference type="InterPro" id="IPR000819">
    <property type="entry name" value="Peptidase_M17_C"/>
</dbReference>
<dbReference type="EC" id="3.4.11.10" evidence="8"/>
<organism evidence="10 11">
    <name type="scientific">Engelhardtia mirabilis</name>
    <dbReference type="NCBI Taxonomy" id="2528011"/>
    <lineage>
        <taxon>Bacteria</taxon>
        <taxon>Pseudomonadati</taxon>
        <taxon>Planctomycetota</taxon>
        <taxon>Planctomycetia</taxon>
        <taxon>Planctomycetia incertae sedis</taxon>
        <taxon>Engelhardtia</taxon>
    </lineage>
</organism>
<dbReference type="InterPro" id="IPR008283">
    <property type="entry name" value="Peptidase_M17_N"/>
</dbReference>
<comment type="subcellular location">
    <subcellularLocation>
        <location evidence="8">Cytoplasm</location>
    </subcellularLocation>
</comment>
<evidence type="ECO:0000256" key="7">
    <source>
        <dbReference type="ARBA" id="ARBA00023211"/>
    </source>
</evidence>
<feature type="active site" evidence="8">
    <location>
        <position position="268"/>
    </location>
</feature>
<evidence type="ECO:0000259" key="9">
    <source>
        <dbReference type="PROSITE" id="PS00631"/>
    </source>
</evidence>
<keyword evidence="6 8" id="KW-0378">Hydrolase</keyword>
<dbReference type="Pfam" id="PF00883">
    <property type="entry name" value="Peptidase_M17"/>
    <property type="match status" value="1"/>
</dbReference>
<dbReference type="Gene3D" id="3.40.630.10">
    <property type="entry name" value="Zn peptidases"/>
    <property type="match status" value="1"/>
</dbReference>
<feature type="active site" evidence="8">
    <location>
        <position position="342"/>
    </location>
</feature>
<feature type="binding site" evidence="8">
    <location>
        <position position="338"/>
    </location>
    <ligand>
        <name>Mn(2+)</name>
        <dbReference type="ChEBI" id="CHEBI:29035"/>
        <label>1</label>
    </ligand>
</feature>
<comment type="catalytic activity">
    <reaction evidence="2 8">
        <text>Release of an N-terminal amino acid, preferentially leucine, but not glutamic or aspartic acids.</text>
        <dbReference type="EC" id="3.4.11.10"/>
    </reaction>
</comment>
<dbReference type="Proteomes" id="UP000316921">
    <property type="component" value="Chromosome"/>
</dbReference>
<dbReference type="GO" id="GO:0005737">
    <property type="term" value="C:cytoplasm"/>
    <property type="evidence" value="ECO:0007669"/>
    <property type="project" value="UniProtKB-SubCell"/>
</dbReference>
<evidence type="ECO:0000256" key="3">
    <source>
        <dbReference type="ARBA" id="ARBA00009528"/>
    </source>
</evidence>
<protein>
    <recommendedName>
        <fullName evidence="8">Probable cytosol aminopeptidase</fullName>
        <ecNumber evidence="8">3.4.11.1</ecNumber>
    </recommendedName>
    <alternativeName>
        <fullName evidence="8">Leucine aminopeptidase</fullName>
        <shortName evidence="8">LAP</shortName>
        <ecNumber evidence="8">3.4.11.10</ecNumber>
    </alternativeName>
    <alternativeName>
        <fullName evidence="8">Leucyl aminopeptidase</fullName>
    </alternativeName>
</protein>
<feature type="binding site" evidence="8">
    <location>
        <position position="261"/>
    </location>
    <ligand>
        <name>Mn(2+)</name>
        <dbReference type="ChEBI" id="CHEBI:29035"/>
        <label>1</label>
    </ligand>
</feature>
<dbReference type="EMBL" id="CP036287">
    <property type="protein sequence ID" value="QDU67943.1"/>
    <property type="molecule type" value="Genomic_DNA"/>
</dbReference>
<dbReference type="PRINTS" id="PR00481">
    <property type="entry name" value="LAMNOPPTDASE"/>
</dbReference>
<dbReference type="InterPro" id="IPR011356">
    <property type="entry name" value="Leucine_aapep/pepB"/>
</dbReference>
<sequence>MKITTKDRSAKLAKTPLLVLLCCEGETLSLPPGVTLPATALADFKGKAREARLVDPTGGDAERVLLVGLGKRDAANWEAQRRAGAIASKRAESLGLKSYTLWTSDADDSVGCGAEGTGRSLAEGAVMGTYKYTEMKSKAEKPSLAGATLIGKGTEFKRGVERGAALADANLFTRDLQNAPGNALTPTKLAAAARKLAGSSPRLTIKVIEEAEMKKLGMGALLGVSNGSREPAKLIHLVYKPTKRARGSRKVALVGKGLTFDAGGISIKPAAKMEDMKYDMSGGAAVLGTFHALAALGCPHEVHGIVPASENLPDGQATKPGDVHTAMNGTTIEVINTDAEGRLILADALCYTTTKVKPDEIIDLATLTGAVIIALGHELTGMFPSTPELRDRLRAAGDATGEPVWELPLLECHKEQMKGTVADLRNINTPGQGNGSTSGAAFLSNFVGETPWCHLDIAGTAWGSLDRDYTGGPMGSGVGPRLLMEYLTES</sequence>
<dbReference type="InterPro" id="IPR043472">
    <property type="entry name" value="Macro_dom-like"/>
</dbReference>